<feature type="compositionally biased region" description="Low complexity" evidence="3">
    <location>
        <begin position="292"/>
        <end position="302"/>
    </location>
</feature>
<gene>
    <name evidence="5" type="ORF">CGC21_7110</name>
</gene>
<dbReference type="VEuPathDB" id="TriTrypDB:LdBPK_353260.1"/>
<dbReference type="FunFam" id="1.10.238.220:FF:000003">
    <property type="entry name" value="Phosphoprotein phosphatase 2A regulatory subunit"/>
    <property type="match status" value="1"/>
</dbReference>
<dbReference type="SUPFAM" id="SSF47473">
    <property type="entry name" value="EF-hand"/>
    <property type="match status" value="1"/>
</dbReference>
<dbReference type="VEuPathDB" id="TriTrypDB:LDHU3_35.4290"/>
<dbReference type="VEuPathDB" id="TriTrypDB:LdBPK_353270.1"/>
<evidence type="ECO:0000259" key="4">
    <source>
        <dbReference type="PROSITE" id="PS50222"/>
    </source>
</evidence>
<evidence type="ECO:0000256" key="3">
    <source>
        <dbReference type="SAM" id="MobiDB-lite"/>
    </source>
</evidence>
<dbReference type="InterPro" id="IPR002048">
    <property type="entry name" value="EF_hand_dom"/>
</dbReference>
<dbReference type="VEuPathDB" id="TriTrypDB:LDHU3_35.4300"/>
<dbReference type="InterPro" id="IPR018247">
    <property type="entry name" value="EF_Hand_1_Ca_BS"/>
</dbReference>
<reference evidence="6" key="1">
    <citation type="submission" date="2019-02" db="EMBL/GenBank/DDBJ databases">
        <title>FDA dAtabase for Regulatory Grade micrObial Sequences (FDA-ARGOS): Supporting development and validation of Infectious Disease Dx tests.</title>
        <authorList>
            <person name="Duncan R."/>
            <person name="Fisher C."/>
            <person name="Tallon L."/>
            <person name="Sadzewicz L."/>
            <person name="Sengamalay N."/>
            <person name="Ott S."/>
            <person name="Godinez A."/>
            <person name="Nagaraj S."/>
            <person name="Vavikolanu K."/>
            <person name="Nadendla S."/>
            <person name="Aluvathingal J."/>
            <person name="Sichtig H."/>
        </authorList>
    </citation>
    <scope>NUCLEOTIDE SEQUENCE [LARGE SCALE GENOMIC DNA]</scope>
    <source>
        <strain evidence="6">FDAARGOS_361</strain>
    </source>
</reference>
<comment type="caution">
    <text evidence="5">The sequence shown here is derived from an EMBL/GenBank/DDBJ whole genome shotgun (WGS) entry which is preliminary data.</text>
</comment>
<keyword evidence="1" id="KW-0479">Metal-binding</keyword>
<dbReference type="Gene3D" id="1.10.238.10">
    <property type="entry name" value="EF-hand"/>
    <property type="match status" value="1"/>
</dbReference>
<organism evidence="5 6">
    <name type="scientific">Leishmania donovani</name>
    <dbReference type="NCBI Taxonomy" id="5661"/>
    <lineage>
        <taxon>Eukaryota</taxon>
        <taxon>Discoba</taxon>
        <taxon>Euglenozoa</taxon>
        <taxon>Kinetoplastea</taxon>
        <taxon>Metakinetoplastina</taxon>
        <taxon>Trypanosomatida</taxon>
        <taxon>Trypanosomatidae</taxon>
        <taxon>Leishmaniinae</taxon>
        <taxon>Leishmania</taxon>
    </lineage>
</organism>
<dbReference type="AlphaFoldDB" id="A0A504XBP6"/>
<evidence type="ECO:0000256" key="1">
    <source>
        <dbReference type="ARBA" id="ARBA00022723"/>
    </source>
</evidence>
<proteinExistence type="predicted"/>
<dbReference type="PANTHER" id="PTHR14095:SF2">
    <property type="entry name" value="EF-HAND DOMAIN-CONTAINING PROTEIN"/>
    <property type="match status" value="1"/>
</dbReference>
<feature type="region of interest" description="Disordered" evidence="3">
    <location>
        <begin position="1"/>
        <end position="26"/>
    </location>
</feature>
<dbReference type="PROSITE" id="PS00018">
    <property type="entry name" value="EF_HAND_1"/>
    <property type="match status" value="1"/>
</dbReference>
<feature type="domain" description="EF-hand" evidence="4">
    <location>
        <begin position="688"/>
        <end position="723"/>
    </location>
</feature>
<dbReference type="Proteomes" id="UP000318447">
    <property type="component" value="Unassembled WGS sequence"/>
</dbReference>
<dbReference type="VEuPathDB" id="TriTrypDB:LdCL_350037600"/>
<dbReference type="Pfam" id="PF17958">
    <property type="entry name" value="EF-hand_13"/>
    <property type="match status" value="1"/>
</dbReference>
<dbReference type="InterPro" id="IPR011992">
    <property type="entry name" value="EF-hand-dom_pair"/>
</dbReference>
<protein>
    <submittedName>
        <fullName evidence="5">EF-hand domain pair family protein</fullName>
    </submittedName>
</protein>
<accession>A0A504XBP6</accession>
<keyword evidence="2" id="KW-0106">Calcium</keyword>
<evidence type="ECO:0000313" key="6">
    <source>
        <dbReference type="Proteomes" id="UP000318447"/>
    </source>
</evidence>
<evidence type="ECO:0000313" key="5">
    <source>
        <dbReference type="EMBL" id="TPP44589.1"/>
    </source>
</evidence>
<dbReference type="GO" id="GO:0000159">
    <property type="term" value="C:protein phosphatase type 2A complex"/>
    <property type="evidence" value="ECO:0007669"/>
    <property type="project" value="TreeGrafter"/>
</dbReference>
<sequence>MAKSRSTSAKRSRKKAAPPLPPPVVKPVRTIDDLERDVTSHAGSALLVVVSPLDAATTNTVVEAMERLNSSRSALLTDINIAVCYALPTTSDVCRSLGVTTVPFVQSYAYGEVVGEFIGDNTEKMELLAKMAATQAAVKAAQLAEEEKQRQLRLRRASAMSAKNTFGTQAAKALCANLYTNWLSEDENVERIRDLLNRVLTVSVTDHNSEMGAKNAASMTTVAAAAAGDKKGKAAGADTLGNGARHSDPAAGLTTSSAAMHGNVDRAQSPQPSPPQKSNKSAAALTADDRTPSPIQPSTSPSLIARFPGGVDELDYPHRAGSPVVTPASPQPKPIVDPSAPLPHAGSGSLSPHGVHSLGSPRLDTTLNAAMVSGDLTIPLDASSTLSMSARESTTRFVHTSGSFAVTPPANLKQATLEDIPRFYSKRESRGLQIEMDVEEAQELSRLLEKNDPVKKTVWVFGDISSKVFKVPIWYKEALFKDIATRSGLDAAIADALTAAQIRTVYNDVYAPLSVSRRLYELICTHPKKEFITLSDLEGMGKYLVAAHPGLQFLQQPEFQEYYWHTVAVRIMYMLERQQCGRIYWRDFDRSDLPERMMELDAKDVNLVLDYFSYEHFYVLYCKFWELDTDRDLLVGFEDLCNYGQGSVVTGVIKRVVEGYGRPLSSGVPGKMDFEDFVYFCLSEEDKNSEPAVLYWFKVLDTDEDGVLSGYEMMQFFEENQQRFLEFSDSPEGDIAYEDTVCQMLDMVGFDRVKVRKYGVTLGDLRSCPTPANFFNMIFNASKFLLFEHRDPFGEHQMRLRVEKTEWDRFARAEYDRMAAEAQ</sequence>
<dbReference type="PANTHER" id="PTHR14095">
    <property type="entry name" value="PHOSPHATASE 2A REGULATORY SUBUNIT-RELATED"/>
    <property type="match status" value="1"/>
</dbReference>
<feature type="region of interest" description="Disordered" evidence="3">
    <location>
        <begin position="233"/>
        <end position="362"/>
    </location>
</feature>
<dbReference type="VEuPathDB" id="TriTrypDB:LdCL_350037700"/>
<evidence type="ECO:0000256" key="2">
    <source>
        <dbReference type="ARBA" id="ARBA00022837"/>
    </source>
</evidence>
<dbReference type="PROSITE" id="PS50222">
    <property type="entry name" value="EF_HAND_2"/>
    <property type="match status" value="1"/>
</dbReference>
<dbReference type="Gene3D" id="1.10.238.220">
    <property type="match status" value="1"/>
</dbReference>
<dbReference type="GO" id="GO:0005509">
    <property type="term" value="F:calcium ion binding"/>
    <property type="evidence" value="ECO:0007669"/>
    <property type="project" value="InterPro"/>
</dbReference>
<dbReference type="InterPro" id="IPR041534">
    <property type="entry name" value="EF-hand_13"/>
</dbReference>
<dbReference type="GO" id="GO:0019888">
    <property type="term" value="F:protein phosphatase regulator activity"/>
    <property type="evidence" value="ECO:0007669"/>
    <property type="project" value="TreeGrafter"/>
</dbReference>
<dbReference type="FunFam" id="1.10.238.10:FF:000025">
    <property type="entry name" value="serine/threonine-protein phosphatase 2A regulatory subunit B'' subunit alpha"/>
    <property type="match status" value="1"/>
</dbReference>
<name>A0A504XBP6_LEIDO</name>
<dbReference type="EMBL" id="RHLC01000003">
    <property type="protein sequence ID" value="TPP44589.1"/>
    <property type="molecule type" value="Genomic_DNA"/>
</dbReference>